<proteinExistence type="predicted"/>
<accession>A0A2W7N301</accession>
<dbReference type="InterPro" id="IPR001845">
    <property type="entry name" value="HTH_ArsR_DNA-bd_dom"/>
</dbReference>
<dbReference type="CDD" id="cd00090">
    <property type="entry name" value="HTH_ARSR"/>
    <property type="match status" value="1"/>
</dbReference>
<keyword evidence="2" id="KW-0238">DNA-binding</keyword>
<dbReference type="InterPro" id="IPR051011">
    <property type="entry name" value="Metal_resp_trans_reg"/>
</dbReference>
<dbReference type="EMBL" id="QKZL01000013">
    <property type="protein sequence ID" value="PZX14441.1"/>
    <property type="molecule type" value="Genomic_DNA"/>
</dbReference>
<sequence>MDTFTALAAFSALSQPTRLETFRLLVRAGPDGMIAGRVGEVLGVRQNTLSTNLGVLRNAGLVRTVREGRAIRYFADFDGLSGLLRFLLEDCCGGAPELCRPLIDDIACNC</sequence>
<dbReference type="Pfam" id="PF12840">
    <property type="entry name" value="HTH_20"/>
    <property type="match status" value="1"/>
</dbReference>
<evidence type="ECO:0000313" key="6">
    <source>
        <dbReference type="Proteomes" id="UP000248916"/>
    </source>
</evidence>
<evidence type="ECO:0000259" key="4">
    <source>
        <dbReference type="PROSITE" id="PS50987"/>
    </source>
</evidence>
<organism evidence="5 6">
    <name type="scientific">Palleronia aestuarii</name>
    <dbReference type="NCBI Taxonomy" id="568105"/>
    <lineage>
        <taxon>Bacteria</taxon>
        <taxon>Pseudomonadati</taxon>
        <taxon>Pseudomonadota</taxon>
        <taxon>Alphaproteobacteria</taxon>
        <taxon>Rhodobacterales</taxon>
        <taxon>Roseobacteraceae</taxon>
        <taxon>Palleronia</taxon>
    </lineage>
</organism>
<evidence type="ECO:0000256" key="3">
    <source>
        <dbReference type="ARBA" id="ARBA00023163"/>
    </source>
</evidence>
<dbReference type="PRINTS" id="PR00778">
    <property type="entry name" value="HTHARSR"/>
</dbReference>
<evidence type="ECO:0000256" key="1">
    <source>
        <dbReference type="ARBA" id="ARBA00023015"/>
    </source>
</evidence>
<dbReference type="PANTHER" id="PTHR43132">
    <property type="entry name" value="ARSENICAL RESISTANCE OPERON REPRESSOR ARSR-RELATED"/>
    <property type="match status" value="1"/>
</dbReference>
<dbReference type="PANTHER" id="PTHR43132:SF2">
    <property type="entry name" value="ARSENICAL RESISTANCE OPERON REPRESSOR ARSR-RELATED"/>
    <property type="match status" value="1"/>
</dbReference>
<dbReference type="SUPFAM" id="SSF46785">
    <property type="entry name" value="Winged helix' DNA-binding domain"/>
    <property type="match status" value="1"/>
</dbReference>
<dbReference type="GO" id="GO:0003677">
    <property type="term" value="F:DNA binding"/>
    <property type="evidence" value="ECO:0007669"/>
    <property type="project" value="UniProtKB-KW"/>
</dbReference>
<protein>
    <submittedName>
        <fullName evidence="5">ArsR family transcriptional regulator</fullName>
    </submittedName>
</protein>
<dbReference type="OrthoDB" id="9804742at2"/>
<dbReference type="InterPro" id="IPR036390">
    <property type="entry name" value="WH_DNA-bd_sf"/>
</dbReference>
<comment type="caution">
    <text evidence="5">The sequence shown here is derived from an EMBL/GenBank/DDBJ whole genome shotgun (WGS) entry which is preliminary data.</text>
</comment>
<dbReference type="InterPro" id="IPR036388">
    <property type="entry name" value="WH-like_DNA-bd_sf"/>
</dbReference>
<dbReference type="AlphaFoldDB" id="A0A2W7N301"/>
<name>A0A2W7N301_9RHOB</name>
<dbReference type="InterPro" id="IPR011991">
    <property type="entry name" value="ArsR-like_HTH"/>
</dbReference>
<keyword evidence="1" id="KW-0805">Transcription regulation</keyword>
<dbReference type="RefSeq" id="WP_111537921.1">
    <property type="nucleotide sequence ID" value="NZ_QKZL01000013.1"/>
</dbReference>
<dbReference type="PROSITE" id="PS50987">
    <property type="entry name" value="HTH_ARSR_2"/>
    <property type="match status" value="1"/>
</dbReference>
<dbReference type="GO" id="GO:0003700">
    <property type="term" value="F:DNA-binding transcription factor activity"/>
    <property type="evidence" value="ECO:0007669"/>
    <property type="project" value="InterPro"/>
</dbReference>
<dbReference type="SMART" id="SM00418">
    <property type="entry name" value="HTH_ARSR"/>
    <property type="match status" value="1"/>
</dbReference>
<dbReference type="Gene3D" id="1.10.10.10">
    <property type="entry name" value="Winged helix-like DNA-binding domain superfamily/Winged helix DNA-binding domain"/>
    <property type="match status" value="1"/>
</dbReference>
<reference evidence="5 6" key="1">
    <citation type="submission" date="2018-06" db="EMBL/GenBank/DDBJ databases">
        <title>Genomic Encyclopedia of Archaeal and Bacterial Type Strains, Phase II (KMG-II): from individual species to whole genera.</title>
        <authorList>
            <person name="Goeker M."/>
        </authorList>
    </citation>
    <scope>NUCLEOTIDE SEQUENCE [LARGE SCALE GENOMIC DNA]</scope>
    <source>
        <strain evidence="5 6">DSM 22009</strain>
    </source>
</reference>
<evidence type="ECO:0000256" key="2">
    <source>
        <dbReference type="ARBA" id="ARBA00023125"/>
    </source>
</evidence>
<gene>
    <name evidence="5" type="ORF">LX81_02815</name>
</gene>
<dbReference type="Proteomes" id="UP000248916">
    <property type="component" value="Unassembled WGS sequence"/>
</dbReference>
<keyword evidence="3" id="KW-0804">Transcription</keyword>
<keyword evidence="6" id="KW-1185">Reference proteome</keyword>
<feature type="domain" description="HTH arsR-type" evidence="4">
    <location>
        <begin position="1"/>
        <end position="95"/>
    </location>
</feature>
<evidence type="ECO:0000313" key="5">
    <source>
        <dbReference type="EMBL" id="PZX14441.1"/>
    </source>
</evidence>